<dbReference type="InterPro" id="IPR000618">
    <property type="entry name" value="Insect_cuticle"/>
</dbReference>
<protein>
    <submittedName>
        <fullName evidence="3">Uncharacterized protein</fullName>
    </submittedName>
</protein>
<dbReference type="EMBL" id="BPLR01005138">
    <property type="protein sequence ID" value="GIY00040.1"/>
    <property type="molecule type" value="Genomic_DNA"/>
</dbReference>
<dbReference type="GO" id="GO:0008010">
    <property type="term" value="F:structural constituent of chitin-based larval cuticle"/>
    <property type="evidence" value="ECO:0007669"/>
    <property type="project" value="TreeGrafter"/>
</dbReference>
<dbReference type="Proteomes" id="UP001054945">
    <property type="component" value="Unassembled WGS sequence"/>
</dbReference>
<dbReference type="InterPro" id="IPR050468">
    <property type="entry name" value="Cuticle_Struct_Prot"/>
</dbReference>
<dbReference type="GO" id="GO:0062129">
    <property type="term" value="C:chitin-based extracellular matrix"/>
    <property type="evidence" value="ECO:0007669"/>
    <property type="project" value="TreeGrafter"/>
</dbReference>
<dbReference type="PANTHER" id="PTHR10380">
    <property type="entry name" value="CUTICLE PROTEIN"/>
    <property type="match status" value="1"/>
</dbReference>
<evidence type="ECO:0000313" key="4">
    <source>
        <dbReference type="Proteomes" id="UP001054945"/>
    </source>
</evidence>
<comment type="caution">
    <text evidence="3">The sequence shown here is derived from an EMBL/GenBank/DDBJ whole genome shotgun (WGS) entry which is preliminary data.</text>
</comment>
<evidence type="ECO:0000313" key="3">
    <source>
        <dbReference type="EMBL" id="GIY00040.1"/>
    </source>
</evidence>
<keyword evidence="4" id="KW-1185">Reference proteome</keyword>
<dbReference type="AlphaFoldDB" id="A0AAV4PTJ7"/>
<proteinExistence type="predicted"/>
<feature type="region of interest" description="Disordered" evidence="2">
    <location>
        <begin position="220"/>
        <end position="278"/>
    </location>
</feature>
<keyword evidence="1" id="KW-0193">Cuticle</keyword>
<organism evidence="3 4">
    <name type="scientific">Caerostris extrusa</name>
    <name type="common">Bark spider</name>
    <name type="synonym">Caerostris bankana</name>
    <dbReference type="NCBI Taxonomy" id="172846"/>
    <lineage>
        <taxon>Eukaryota</taxon>
        <taxon>Metazoa</taxon>
        <taxon>Ecdysozoa</taxon>
        <taxon>Arthropoda</taxon>
        <taxon>Chelicerata</taxon>
        <taxon>Arachnida</taxon>
        <taxon>Araneae</taxon>
        <taxon>Araneomorphae</taxon>
        <taxon>Entelegynae</taxon>
        <taxon>Araneoidea</taxon>
        <taxon>Araneidae</taxon>
        <taxon>Caerostris</taxon>
    </lineage>
</organism>
<gene>
    <name evidence="3" type="primary">AVEN_136654_1</name>
    <name evidence="3" type="ORF">CEXT_199931</name>
</gene>
<dbReference type="PANTHER" id="PTHR10380:SF240">
    <property type="match status" value="1"/>
</dbReference>
<sequence>MIVAQLEKLFFIGDAFQCVLKITPRCSAIRGVNRSDWANGILAPISVGESDFQAQKSPFPIKNKLLPTLTNPNNESLIFHLRFRFPTLPRHHQGIINHLFPIQENFQLKTQLLQKYFAKTLRQRTRHPNKELALTLTIRPTNQHLAAIRSTSDLNRFYRLDLLVPNIRIIQFPLGVPSPHYPFGTVRFTSSLSTTNMIAFIAFCIAGDCQRPIPIPGPTTTILPTAISPGIPSSTPSLSRSSSAYQSQPQAYQPQPQPQQYQAPQQSYQAPQAQQQPARTFNPAAVHYVNIGKDLAGDYKFGYDTGKGDGQSFREETRLPDGSVQGAYGYVDETGRQRVIKYTAGKNGYQVEGDGIPKAPAAPAPAAAQAQAAPANPGYGGAYGGAPQNYGGSGYH</sequence>
<accession>A0AAV4PTJ7</accession>
<evidence type="ECO:0000256" key="2">
    <source>
        <dbReference type="SAM" id="MobiDB-lite"/>
    </source>
</evidence>
<feature type="region of interest" description="Disordered" evidence="2">
    <location>
        <begin position="360"/>
        <end position="396"/>
    </location>
</feature>
<name>A0AAV4PTJ7_CAEEX</name>
<feature type="compositionally biased region" description="Low complexity" evidence="2">
    <location>
        <begin position="360"/>
        <end position="377"/>
    </location>
</feature>
<dbReference type="PROSITE" id="PS51155">
    <property type="entry name" value="CHIT_BIND_RR_2"/>
    <property type="match status" value="1"/>
</dbReference>
<reference evidence="3 4" key="1">
    <citation type="submission" date="2021-06" db="EMBL/GenBank/DDBJ databases">
        <title>Caerostris extrusa draft genome.</title>
        <authorList>
            <person name="Kono N."/>
            <person name="Arakawa K."/>
        </authorList>
    </citation>
    <scope>NUCLEOTIDE SEQUENCE [LARGE SCALE GENOMIC DNA]</scope>
</reference>
<dbReference type="Pfam" id="PF00379">
    <property type="entry name" value="Chitin_bind_4"/>
    <property type="match status" value="1"/>
</dbReference>
<evidence type="ECO:0000256" key="1">
    <source>
        <dbReference type="PROSITE-ProRule" id="PRU00497"/>
    </source>
</evidence>